<dbReference type="PROSITE" id="PS51318">
    <property type="entry name" value="TAT"/>
    <property type="match status" value="1"/>
</dbReference>
<organism evidence="2 3">
    <name type="scientific">Sphaerisporangium siamense</name>
    <dbReference type="NCBI Taxonomy" id="795645"/>
    <lineage>
        <taxon>Bacteria</taxon>
        <taxon>Bacillati</taxon>
        <taxon>Actinomycetota</taxon>
        <taxon>Actinomycetes</taxon>
        <taxon>Streptosporangiales</taxon>
        <taxon>Streptosporangiaceae</taxon>
        <taxon>Sphaerisporangium</taxon>
    </lineage>
</organism>
<dbReference type="Gene3D" id="3.10.450.40">
    <property type="match status" value="1"/>
</dbReference>
<dbReference type="AlphaFoldDB" id="A0A7W7DEF2"/>
<evidence type="ECO:0000259" key="1">
    <source>
        <dbReference type="Pfam" id="PF03413"/>
    </source>
</evidence>
<dbReference type="InterPro" id="IPR025711">
    <property type="entry name" value="PepSY"/>
</dbReference>
<dbReference type="EMBL" id="JACHND010000001">
    <property type="protein sequence ID" value="MBB4705360.1"/>
    <property type="molecule type" value="Genomic_DNA"/>
</dbReference>
<accession>A0A7W7DEF2</accession>
<sequence>MTNNTSTERIGRTARLILAGAGALAVLGAGALPATARAAVPATTMAVASSVTGSAAISARQAVRIAKKRVPGARVTEVEREWEHGQRVWKVELTKRHTEYDVYVSARTGKIVKFRQEHDD</sequence>
<name>A0A7W7DEF2_9ACTN</name>
<feature type="domain" description="PepSY" evidence="1">
    <location>
        <begin position="56"/>
        <end position="113"/>
    </location>
</feature>
<gene>
    <name evidence="2" type="ORF">BJ982_006904</name>
</gene>
<reference evidence="2 3" key="1">
    <citation type="submission" date="2020-08" db="EMBL/GenBank/DDBJ databases">
        <title>Sequencing the genomes of 1000 actinobacteria strains.</title>
        <authorList>
            <person name="Klenk H.-P."/>
        </authorList>
    </citation>
    <scope>NUCLEOTIDE SEQUENCE [LARGE SCALE GENOMIC DNA]</scope>
    <source>
        <strain evidence="2 3">DSM 45784</strain>
    </source>
</reference>
<dbReference type="InterPro" id="IPR006311">
    <property type="entry name" value="TAT_signal"/>
</dbReference>
<dbReference type="Pfam" id="PF03413">
    <property type="entry name" value="PepSY"/>
    <property type="match status" value="1"/>
</dbReference>
<comment type="caution">
    <text evidence="2">The sequence shown here is derived from an EMBL/GenBank/DDBJ whole genome shotgun (WGS) entry which is preliminary data.</text>
</comment>
<evidence type="ECO:0000313" key="3">
    <source>
        <dbReference type="Proteomes" id="UP000542210"/>
    </source>
</evidence>
<keyword evidence="3" id="KW-1185">Reference proteome</keyword>
<dbReference type="Proteomes" id="UP000542210">
    <property type="component" value="Unassembled WGS sequence"/>
</dbReference>
<protein>
    <submittedName>
        <fullName evidence="2">Putative membrane protein YkoI</fullName>
    </submittedName>
</protein>
<evidence type="ECO:0000313" key="2">
    <source>
        <dbReference type="EMBL" id="MBB4705360.1"/>
    </source>
</evidence>
<dbReference type="InterPro" id="IPR046350">
    <property type="entry name" value="Cystatin_sf"/>
</dbReference>
<dbReference type="SUPFAM" id="SSF54403">
    <property type="entry name" value="Cystatin/monellin"/>
    <property type="match status" value="1"/>
</dbReference>
<dbReference type="RefSeq" id="WP_184886992.1">
    <property type="nucleotide sequence ID" value="NZ_BOOV01000020.1"/>
</dbReference>
<proteinExistence type="predicted"/>